<sequence>MKEQKQFFTVSEAADLLGVTTTTLRNWDKAGKLKPSRDPINSYRLYRAEDITCLLQERRFGTTISENVLQIPLFNEERAKRSDEEKKEKSITLDLRSLRFLTRQMNAAFRDSMGGGLLERFEEITKILYSKLYMEKIEIDDPKQVSKFSIKDFSSFDDIYEKIKEIYQDAISYFPKELLNGHSSLGEDKIAIAKVCRLLWNIKLSEVEADIKGFMYEELVRNTFEKTDHQQFFTPRTVVEFMVGLVSAMTSSTEDTIYICDPACGSGGFLIETFKSINLNQKIIGFEIDKRMAWVAQMNTIMHGGSINTIHYLNDGGSLGYNDKLNELIPESGFDVVITNPPFGSDFSDETALFTYELGRGKASRRRGVLFIERCIKWLKSGSGRLAIVVDDSILNGKTNHDTRDLIFRYCIIEAVISLPEVTFKPYASVKTSILFLRKRSKSKTEAQPSIFMAEVKEVGRKANGDSNFRHDDKGNLVLNNELPIIINAWNSFKKEGENSIRSLSPKVFVCPAERFYSKSNQLIVDRLDVGYHHPSRSIAERTLKRSKYPTPKLAELVVERNISVVPDKADPYDLWRYIGLADISSRTGEYVVSEVFGNQIKSNVKLFKGGDILFSKLRPELRKCILLEALEEDGYASSECFVFRTISTSSNDNHLKDKISYGALIDQFEVDNEYLAILLRSDIVYGQLVYQISGTGRPRVNRSAVLGARIPLPPLAVQREIVTAHKIAHQSYLESQRRSEDELQRGINFLDSAFSFSSEKLCPSD</sequence>
<dbReference type="SUPFAM" id="SSF116734">
    <property type="entry name" value="DNA methylase specificity domain"/>
    <property type="match status" value="1"/>
</dbReference>
<evidence type="ECO:0000259" key="3">
    <source>
        <dbReference type="PROSITE" id="PS50937"/>
    </source>
</evidence>
<dbReference type="Pfam" id="PF02384">
    <property type="entry name" value="N6_Mtase"/>
    <property type="match status" value="1"/>
</dbReference>
<dbReference type="PRINTS" id="PR00507">
    <property type="entry name" value="N12N6MTFRASE"/>
</dbReference>
<dbReference type="Gene3D" id="3.40.50.150">
    <property type="entry name" value="Vaccinia Virus protein VP39"/>
    <property type="match status" value="1"/>
</dbReference>
<dbReference type="InterPro" id="IPR044946">
    <property type="entry name" value="Restrct_endonuc_typeI_TRD_sf"/>
</dbReference>
<dbReference type="InterPro" id="IPR003356">
    <property type="entry name" value="DNA_methylase_A-5"/>
</dbReference>
<organism evidence="4 5">
    <name type="scientific">Microcystis aeruginosa Ma_MB_S_20031200_S102</name>
    <dbReference type="NCBI Taxonomy" id="2486254"/>
    <lineage>
        <taxon>Bacteria</taxon>
        <taxon>Bacillati</taxon>
        <taxon>Cyanobacteriota</taxon>
        <taxon>Cyanophyceae</taxon>
        <taxon>Oscillatoriophycideae</taxon>
        <taxon>Chroococcales</taxon>
        <taxon>Microcystaceae</taxon>
        <taxon>Microcystis</taxon>
    </lineage>
</organism>
<proteinExistence type="predicted"/>
<comment type="caution">
    <text evidence="4">The sequence shown here is derived from an EMBL/GenBank/DDBJ whole genome shotgun (WGS) entry which is preliminary data.</text>
</comment>
<dbReference type="InterPro" id="IPR009061">
    <property type="entry name" value="DNA-bd_dom_put_sf"/>
</dbReference>
<name>A0A552E6J9_MICAE</name>
<protein>
    <submittedName>
        <fullName evidence="4">MerR family DNA-binding transcriptional regulator</fullName>
    </submittedName>
</protein>
<dbReference type="Gene3D" id="3.90.220.20">
    <property type="entry name" value="DNA methylase specificity domains"/>
    <property type="match status" value="1"/>
</dbReference>
<evidence type="ECO:0000313" key="4">
    <source>
        <dbReference type="EMBL" id="TRU30062.1"/>
    </source>
</evidence>
<dbReference type="InterPro" id="IPR000551">
    <property type="entry name" value="MerR-type_HTH_dom"/>
</dbReference>
<keyword evidence="2 4" id="KW-0238">DNA-binding</keyword>
<dbReference type="EMBL" id="SFBI01000219">
    <property type="protein sequence ID" value="TRU30062.1"/>
    <property type="molecule type" value="Genomic_DNA"/>
</dbReference>
<dbReference type="InterPro" id="IPR002052">
    <property type="entry name" value="DNA_methylase_N6_adenine_CS"/>
</dbReference>
<dbReference type="GO" id="GO:0006355">
    <property type="term" value="P:regulation of DNA-templated transcription"/>
    <property type="evidence" value="ECO:0007669"/>
    <property type="project" value="InterPro"/>
</dbReference>
<dbReference type="GO" id="GO:0008170">
    <property type="term" value="F:N-methyltransferase activity"/>
    <property type="evidence" value="ECO:0007669"/>
    <property type="project" value="InterPro"/>
</dbReference>
<dbReference type="SUPFAM" id="SSF53335">
    <property type="entry name" value="S-adenosyl-L-methionine-dependent methyltransferases"/>
    <property type="match status" value="1"/>
</dbReference>
<dbReference type="Pfam" id="PF00376">
    <property type="entry name" value="MerR"/>
    <property type="match status" value="1"/>
</dbReference>
<dbReference type="SMART" id="SM00422">
    <property type="entry name" value="HTH_MERR"/>
    <property type="match status" value="1"/>
</dbReference>
<dbReference type="SUPFAM" id="SSF46955">
    <property type="entry name" value="Putative DNA-binding domain"/>
    <property type="match status" value="1"/>
</dbReference>
<dbReference type="InterPro" id="IPR052916">
    <property type="entry name" value="Type-I_RE_MTase_Subunit"/>
</dbReference>
<keyword evidence="1" id="KW-0680">Restriction system</keyword>
<dbReference type="InterPro" id="IPR029063">
    <property type="entry name" value="SAM-dependent_MTases_sf"/>
</dbReference>
<dbReference type="AlphaFoldDB" id="A0A552E6J9"/>
<evidence type="ECO:0000256" key="1">
    <source>
        <dbReference type="ARBA" id="ARBA00022747"/>
    </source>
</evidence>
<feature type="domain" description="HTH merR-type" evidence="3">
    <location>
        <begin position="7"/>
        <end position="56"/>
    </location>
</feature>
<dbReference type="Gene3D" id="1.10.1660.10">
    <property type="match status" value="1"/>
</dbReference>
<dbReference type="PANTHER" id="PTHR42998:SF1">
    <property type="entry name" value="TYPE I RESTRICTION ENZYME HINDI METHYLASE SUBUNIT"/>
    <property type="match status" value="1"/>
</dbReference>
<dbReference type="CDD" id="cd02440">
    <property type="entry name" value="AdoMet_MTases"/>
    <property type="match status" value="1"/>
</dbReference>
<evidence type="ECO:0000313" key="5">
    <source>
        <dbReference type="Proteomes" id="UP000317708"/>
    </source>
</evidence>
<reference evidence="4 5" key="1">
    <citation type="submission" date="2019-01" db="EMBL/GenBank/DDBJ databases">
        <title>Coherence of Microcystis species and biogeography revealed through population genomics.</title>
        <authorList>
            <person name="Perez-Carrascal O.M."/>
            <person name="Terrat Y."/>
            <person name="Giani A."/>
            <person name="Fortin N."/>
            <person name="Tromas N."/>
            <person name="Shapiro B.J."/>
        </authorList>
    </citation>
    <scope>NUCLEOTIDE SEQUENCE [LARGE SCALE GENOMIC DNA]</scope>
    <source>
        <strain evidence="4">Ma_MB_S_20031200_S102</strain>
    </source>
</reference>
<dbReference type="PANTHER" id="PTHR42998">
    <property type="entry name" value="TYPE I RESTRICTION ENZYME HINDVIIP M PROTEIN-RELATED"/>
    <property type="match status" value="1"/>
</dbReference>
<gene>
    <name evidence="4" type="ORF">EWV92_22990</name>
</gene>
<dbReference type="GO" id="GO:0032259">
    <property type="term" value="P:methylation"/>
    <property type="evidence" value="ECO:0007669"/>
    <property type="project" value="InterPro"/>
</dbReference>
<dbReference type="Proteomes" id="UP000317708">
    <property type="component" value="Unassembled WGS sequence"/>
</dbReference>
<dbReference type="PROSITE" id="PS50937">
    <property type="entry name" value="HTH_MERR_2"/>
    <property type="match status" value="1"/>
</dbReference>
<dbReference type="PROSITE" id="PS00092">
    <property type="entry name" value="N6_MTASE"/>
    <property type="match status" value="1"/>
</dbReference>
<dbReference type="GO" id="GO:0009307">
    <property type="term" value="P:DNA restriction-modification system"/>
    <property type="evidence" value="ECO:0007669"/>
    <property type="project" value="UniProtKB-KW"/>
</dbReference>
<accession>A0A552E6J9</accession>
<dbReference type="GO" id="GO:0003677">
    <property type="term" value="F:DNA binding"/>
    <property type="evidence" value="ECO:0007669"/>
    <property type="project" value="UniProtKB-KW"/>
</dbReference>
<evidence type="ECO:0000256" key="2">
    <source>
        <dbReference type="ARBA" id="ARBA00023125"/>
    </source>
</evidence>